<dbReference type="Gramene" id="ONK65503">
    <property type="protein sequence ID" value="ONK65503"/>
    <property type="gene ID" value="A4U43_C07F37770"/>
</dbReference>
<proteinExistence type="predicted"/>
<dbReference type="Proteomes" id="UP000243459">
    <property type="component" value="Chromosome 7"/>
</dbReference>
<dbReference type="PANTHER" id="PTHR35687:SF1">
    <property type="entry name" value="OS07G0516700 PROTEIN"/>
    <property type="match status" value="1"/>
</dbReference>
<dbReference type="OMA" id="IARAKIC"/>
<reference evidence="2" key="1">
    <citation type="journal article" date="2017" name="Nat. Commun.">
        <title>The asparagus genome sheds light on the origin and evolution of a young Y chromosome.</title>
        <authorList>
            <person name="Harkess A."/>
            <person name="Zhou J."/>
            <person name="Xu C."/>
            <person name="Bowers J.E."/>
            <person name="Van der Hulst R."/>
            <person name="Ayyampalayam S."/>
            <person name="Mercati F."/>
            <person name="Riccardi P."/>
            <person name="McKain M.R."/>
            <person name="Kakrana A."/>
            <person name="Tang H."/>
            <person name="Ray J."/>
            <person name="Groenendijk J."/>
            <person name="Arikit S."/>
            <person name="Mathioni S.M."/>
            <person name="Nakano M."/>
            <person name="Shan H."/>
            <person name="Telgmann-Rauber A."/>
            <person name="Kanno A."/>
            <person name="Yue Z."/>
            <person name="Chen H."/>
            <person name="Li W."/>
            <person name="Chen Y."/>
            <person name="Xu X."/>
            <person name="Zhang Y."/>
            <person name="Luo S."/>
            <person name="Chen H."/>
            <person name="Gao J."/>
            <person name="Mao Z."/>
            <person name="Pires J.C."/>
            <person name="Luo M."/>
            <person name="Kudrna D."/>
            <person name="Wing R.A."/>
            <person name="Meyers B.C."/>
            <person name="Yi K."/>
            <person name="Kong H."/>
            <person name="Lavrijsen P."/>
            <person name="Sunseri F."/>
            <person name="Falavigna A."/>
            <person name="Ye Y."/>
            <person name="Leebens-Mack J.H."/>
            <person name="Chen G."/>
        </authorList>
    </citation>
    <scope>NUCLEOTIDE SEQUENCE [LARGE SCALE GENOMIC DNA]</scope>
    <source>
        <strain evidence="2">cv. DH0086</strain>
    </source>
</reference>
<organism evidence="1 2">
    <name type="scientific">Asparagus officinalis</name>
    <name type="common">Garden asparagus</name>
    <dbReference type="NCBI Taxonomy" id="4686"/>
    <lineage>
        <taxon>Eukaryota</taxon>
        <taxon>Viridiplantae</taxon>
        <taxon>Streptophyta</taxon>
        <taxon>Embryophyta</taxon>
        <taxon>Tracheophyta</taxon>
        <taxon>Spermatophyta</taxon>
        <taxon>Magnoliopsida</taxon>
        <taxon>Liliopsida</taxon>
        <taxon>Asparagales</taxon>
        <taxon>Asparagaceae</taxon>
        <taxon>Asparagoideae</taxon>
        <taxon>Asparagus</taxon>
    </lineage>
</organism>
<dbReference type="EMBL" id="CM007387">
    <property type="protein sequence ID" value="ONK65503.1"/>
    <property type="molecule type" value="Genomic_DNA"/>
</dbReference>
<evidence type="ECO:0000313" key="1">
    <source>
        <dbReference type="EMBL" id="ONK65503.1"/>
    </source>
</evidence>
<keyword evidence="2" id="KW-1185">Reference proteome</keyword>
<name>A0A5P1EIC4_ASPOF</name>
<dbReference type="PANTHER" id="PTHR35687">
    <property type="entry name" value="OS07G0516700 PROTEIN"/>
    <property type="match status" value="1"/>
</dbReference>
<protein>
    <submittedName>
        <fullName evidence="1">Uncharacterized protein</fullName>
    </submittedName>
</protein>
<gene>
    <name evidence="1" type="ORF">A4U43_C07F37770</name>
</gene>
<evidence type="ECO:0000313" key="2">
    <source>
        <dbReference type="Proteomes" id="UP000243459"/>
    </source>
</evidence>
<sequence>MNFSRSCSYSKVAKEDPDEKKHRRAQFLIDRELLKADTISRRRSNAPRMVVSKLKIKVGSRLKRSRKTVSYTVSIARAKICVYKKVLEQIKLWKQGIIGKDTDVMMLAPLFSA</sequence>
<dbReference type="AlphaFoldDB" id="A0A5P1EIC4"/>
<accession>A0A5P1EIC4</accession>